<feature type="transmembrane region" description="Helical" evidence="6">
    <location>
        <begin position="126"/>
        <end position="151"/>
    </location>
</feature>
<evidence type="ECO:0000256" key="1">
    <source>
        <dbReference type="ARBA" id="ARBA00004141"/>
    </source>
</evidence>
<protein>
    <recommendedName>
        <fullName evidence="6">Transport permease protein</fullName>
    </recommendedName>
</protein>
<reference evidence="8" key="1">
    <citation type="submission" date="2021-01" db="EMBL/GenBank/DDBJ databases">
        <title>Whole genome shotgun sequence of Actinoplanes rishiriensis NBRC 108556.</title>
        <authorList>
            <person name="Komaki H."/>
            <person name="Tamura T."/>
        </authorList>
    </citation>
    <scope>NUCLEOTIDE SEQUENCE</scope>
    <source>
        <strain evidence="8">NBRC 108556</strain>
    </source>
</reference>
<dbReference type="Pfam" id="PF01061">
    <property type="entry name" value="ABC2_membrane"/>
    <property type="match status" value="1"/>
</dbReference>
<keyword evidence="3 6" id="KW-1133">Transmembrane helix</keyword>
<proteinExistence type="inferred from homology"/>
<feature type="transmembrane region" description="Helical" evidence="6">
    <location>
        <begin position="197"/>
        <end position="222"/>
    </location>
</feature>
<accession>A0A919K743</accession>
<dbReference type="PIRSF" id="PIRSF006648">
    <property type="entry name" value="DrrB"/>
    <property type="match status" value="1"/>
</dbReference>
<evidence type="ECO:0000313" key="9">
    <source>
        <dbReference type="Proteomes" id="UP000636960"/>
    </source>
</evidence>
<dbReference type="AlphaFoldDB" id="A0A919K743"/>
<dbReference type="InterPro" id="IPR051784">
    <property type="entry name" value="Nod_factor_ABC_transporter"/>
</dbReference>
<dbReference type="EMBL" id="BOMV01000080">
    <property type="protein sequence ID" value="GIF00136.1"/>
    <property type="molecule type" value="Genomic_DNA"/>
</dbReference>
<dbReference type="InterPro" id="IPR047817">
    <property type="entry name" value="ABC2_TM_bact-type"/>
</dbReference>
<dbReference type="Proteomes" id="UP000636960">
    <property type="component" value="Unassembled WGS sequence"/>
</dbReference>
<dbReference type="PANTHER" id="PTHR43229">
    <property type="entry name" value="NODULATION PROTEIN J"/>
    <property type="match status" value="1"/>
</dbReference>
<evidence type="ECO:0000313" key="8">
    <source>
        <dbReference type="EMBL" id="GIF00136.1"/>
    </source>
</evidence>
<keyword evidence="5" id="KW-0046">Antibiotic resistance</keyword>
<evidence type="ECO:0000256" key="4">
    <source>
        <dbReference type="ARBA" id="ARBA00023136"/>
    </source>
</evidence>
<comment type="similarity">
    <text evidence="6">Belongs to the ABC-2 integral membrane protein family.</text>
</comment>
<organism evidence="8 9">
    <name type="scientific">Paractinoplanes rishiriensis</name>
    <dbReference type="NCBI Taxonomy" id="1050105"/>
    <lineage>
        <taxon>Bacteria</taxon>
        <taxon>Bacillati</taxon>
        <taxon>Actinomycetota</taxon>
        <taxon>Actinomycetes</taxon>
        <taxon>Micromonosporales</taxon>
        <taxon>Micromonosporaceae</taxon>
        <taxon>Paractinoplanes</taxon>
    </lineage>
</organism>
<dbReference type="GO" id="GO:0046677">
    <property type="term" value="P:response to antibiotic"/>
    <property type="evidence" value="ECO:0007669"/>
    <property type="project" value="UniProtKB-KW"/>
</dbReference>
<keyword evidence="2 6" id="KW-0812">Transmembrane</keyword>
<dbReference type="GO" id="GO:0043190">
    <property type="term" value="C:ATP-binding cassette (ABC) transporter complex"/>
    <property type="evidence" value="ECO:0007669"/>
    <property type="project" value="InterPro"/>
</dbReference>
<dbReference type="InterPro" id="IPR000412">
    <property type="entry name" value="ABC_2_transport"/>
</dbReference>
<feature type="transmembrane region" description="Helical" evidence="6">
    <location>
        <begin position="242"/>
        <end position="265"/>
    </location>
</feature>
<dbReference type="PRINTS" id="PR00164">
    <property type="entry name" value="ABC2TRNSPORT"/>
</dbReference>
<name>A0A919K743_9ACTN</name>
<keyword evidence="6" id="KW-0813">Transport</keyword>
<evidence type="ECO:0000256" key="6">
    <source>
        <dbReference type="RuleBase" id="RU361157"/>
    </source>
</evidence>
<evidence type="ECO:0000259" key="7">
    <source>
        <dbReference type="PROSITE" id="PS51012"/>
    </source>
</evidence>
<feature type="transmembrane region" description="Helical" evidence="6">
    <location>
        <begin position="163"/>
        <end position="185"/>
    </location>
</feature>
<keyword evidence="9" id="KW-1185">Reference proteome</keyword>
<feature type="transmembrane region" description="Helical" evidence="6">
    <location>
        <begin position="85"/>
        <end position="105"/>
    </location>
</feature>
<sequence length="274" mass="29445">MVSLLLSRLLLPRLRPADGTLRRAGSVTERNVAALRSMYWFVLLSGCLEPLLYLFSIGVGVGALINTVTLPGGQVVGYAEFVAPAMLAAAAMAGALNETTFNFFGKMKFMRLYDGILATPVRPIEIALGELAWAMVRGTVYAVAFVAVMVAMDLTTVSRAAPALAASVLVGFTFGALGMAISTLIRSWQDFDLIASAQFALLLFSGTFVPATAYPTWFRWLIEATPLYRAVDLTRALTLGSAGWLQLLDVLYLLAVLAASLAVAAHRMEKLLCK</sequence>
<keyword evidence="6" id="KW-1003">Cell membrane</keyword>
<comment type="caution">
    <text evidence="8">The sequence shown here is derived from an EMBL/GenBank/DDBJ whole genome shotgun (WGS) entry which is preliminary data.</text>
</comment>
<dbReference type="PROSITE" id="PS51012">
    <property type="entry name" value="ABC_TM2"/>
    <property type="match status" value="1"/>
</dbReference>
<evidence type="ECO:0000256" key="2">
    <source>
        <dbReference type="ARBA" id="ARBA00022692"/>
    </source>
</evidence>
<feature type="transmembrane region" description="Helical" evidence="6">
    <location>
        <begin position="39"/>
        <end position="65"/>
    </location>
</feature>
<dbReference type="PANTHER" id="PTHR43229:SF2">
    <property type="entry name" value="NODULATION PROTEIN J"/>
    <property type="match status" value="1"/>
</dbReference>
<evidence type="ECO:0000256" key="5">
    <source>
        <dbReference type="ARBA" id="ARBA00023251"/>
    </source>
</evidence>
<feature type="domain" description="ABC transmembrane type-2" evidence="7">
    <location>
        <begin position="41"/>
        <end position="269"/>
    </location>
</feature>
<dbReference type="InterPro" id="IPR013525">
    <property type="entry name" value="ABC2_TM"/>
</dbReference>
<keyword evidence="4 6" id="KW-0472">Membrane</keyword>
<gene>
    <name evidence="8" type="ORF">Ari01nite_76000</name>
</gene>
<evidence type="ECO:0000256" key="3">
    <source>
        <dbReference type="ARBA" id="ARBA00022989"/>
    </source>
</evidence>
<dbReference type="GO" id="GO:0140359">
    <property type="term" value="F:ABC-type transporter activity"/>
    <property type="evidence" value="ECO:0007669"/>
    <property type="project" value="InterPro"/>
</dbReference>
<comment type="subcellular location">
    <subcellularLocation>
        <location evidence="6">Cell membrane</location>
        <topology evidence="6">Multi-pass membrane protein</topology>
    </subcellularLocation>
    <subcellularLocation>
        <location evidence="1">Membrane</location>
        <topology evidence="1">Multi-pass membrane protein</topology>
    </subcellularLocation>
</comment>